<protein>
    <submittedName>
        <fullName evidence="1">Uncharacterized protein</fullName>
    </submittedName>
</protein>
<accession>A0ACC3SB06</accession>
<dbReference type="EMBL" id="JAMKPW020000022">
    <property type="protein sequence ID" value="KAK8206565.1"/>
    <property type="molecule type" value="Genomic_DNA"/>
</dbReference>
<reference evidence="1" key="1">
    <citation type="submission" date="2024-02" db="EMBL/GenBank/DDBJ databases">
        <title>Metagenome Assembled Genome of Zalaria obscura JY119.</title>
        <authorList>
            <person name="Vighnesh L."/>
            <person name="Jagadeeshwari U."/>
            <person name="Venkata Ramana C."/>
            <person name="Sasikala C."/>
        </authorList>
    </citation>
    <scope>NUCLEOTIDE SEQUENCE</scope>
    <source>
        <strain evidence="1">JY119</strain>
    </source>
</reference>
<gene>
    <name evidence="1" type="ORF">M8818_004398</name>
</gene>
<comment type="caution">
    <text evidence="1">The sequence shown here is derived from an EMBL/GenBank/DDBJ whole genome shotgun (WGS) entry which is preliminary data.</text>
</comment>
<name>A0ACC3SB06_9PEZI</name>
<sequence length="771" mass="82504">MGLITARFTRLRERVGGNREESASTARTLVGALSALSCPVFSAQSAAGVPRRGSGGGGRGRGAYFKAKYGGGRGRGNSRPNGAEHLLHAHSQSQHSGGSQSHAAAGARDWSALQNDLRSIDGQQYGAYNRLRGVYNHVSPTFALSVDHVQGDAFAPPSRVRAICPWSATGFPDGFVQSEIRRVALGDYVSRSAADYIRNKHLNHALDGSGGGWSGPKGGAFNINAPGQEVLPRTSAIISGVDPDITIELRFTVSLPARGRTILGPEAYSILGTNLVDLVRSVLLYSSHQSDHVARHIQSVEDQQYMRTQLRERGLIAFIANGAVLPRASGASSKPMDSANLIPFQSPPDLEIALKRQHSTEVRGMGIPKGVTLLTGGGFHGKSTLLEALELGIYDHIPGDGRELVVTDGSAVKIRAEDGRSVTGTDISPFIANLPGGKSTKQFTTEDASGSTSMAANIQEALEAGCKTVLIDEDSSATNLLVRDQRMQSLIRNEPITPLVSKVRALYNDHGVSTVIVIGGLGDWLSVADRVIGMNSYVPRLLTSEAAAVMQRFPSELQQDSNYGSFPHRNVSYPSGILQGKAPSARSTNFVSINAIRAPAKSPGEAEPGVDLSGLDQLVEVGQSRTIAMLIHRLAQLDSKSDNLVSSLDRIEEEVALQQSMPASLEGGELVAVRRFELAAAISRLRGIAVESPHKASAQKDNRHAVPRNVSRTDEVKMEPNWQQGVLVMCAQPRRMRAKVIECLRLPERAEAGTRLEVGDPAKCSYTWPSA</sequence>
<evidence type="ECO:0000313" key="2">
    <source>
        <dbReference type="Proteomes" id="UP001320706"/>
    </source>
</evidence>
<keyword evidence="2" id="KW-1185">Reference proteome</keyword>
<evidence type="ECO:0000313" key="1">
    <source>
        <dbReference type="EMBL" id="KAK8206565.1"/>
    </source>
</evidence>
<dbReference type="Proteomes" id="UP001320706">
    <property type="component" value="Unassembled WGS sequence"/>
</dbReference>
<proteinExistence type="predicted"/>
<organism evidence="1 2">
    <name type="scientific">Zalaria obscura</name>
    <dbReference type="NCBI Taxonomy" id="2024903"/>
    <lineage>
        <taxon>Eukaryota</taxon>
        <taxon>Fungi</taxon>
        <taxon>Dikarya</taxon>
        <taxon>Ascomycota</taxon>
        <taxon>Pezizomycotina</taxon>
        <taxon>Dothideomycetes</taxon>
        <taxon>Dothideomycetidae</taxon>
        <taxon>Dothideales</taxon>
        <taxon>Zalariaceae</taxon>
        <taxon>Zalaria</taxon>
    </lineage>
</organism>